<keyword evidence="2" id="KW-1185">Reference proteome</keyword>
<evidence type="ECO:0000313" key="2">
    <source>
        <dbReference type="Proteomes" id="UP001217089"/>
    </source>
</evidence>
<name>A0ABQ9EMS5_TEGGR</name>
<proteinExistence type="predicted"/>
<comment type="caution">
    <text evidence="1">The sequence shown here is derived from an EMBL/GenBank/DDBJ whole genome shotgun (WGS) entry which is preliminary data.</text>
</comment>
<evidence type="ECO:0000313" key="1">
    <source>
        <dbReference type="EMBL" id="KAJ8306558.1"/>
    </source>
</evidence>
<gene>
    <name evidence="1" type="ORF">KUTeg_017103</name>
</gene>
<dbReference type="EMBL" id="JARBDR010000813">
    <property type="protein sequence ID" value="KAJ8306558.1"/>
    <property type="molecule type" value="Genomic_DNA"/>
</dbReference>
<sequence>MDAEFKKKKQNKKKKNIYIKKSRLKLFTYSEHNILFKGHDLNMTQKRKKSWNIFSHFIFVFRYI</sequence>
<protein>
    <submittedName>
        <fullName evidence="1">Uncharacterized protein</fullName>
    </submittedName>
</protein>
<reference evidence="1 2" key="1">
    <citation type="submission" date="2022-12" db="EMBL/GenBank/DDBJ databases">
        <title>Chromosome-level genome of Tegillarca granosa.</title>
        <authorList>
            <person name="Kim J."/>
        </authorList>
    </citation>
    <scope>NUCLEOTIDE SEQUENCE [LARGE SCALE GENOMIC DNA]</scope>
    <source>
        <strain evidence="1">Teg-2019</strain>
        <tissue evidence="1">Adductor muscle</tissue>
    </source>
</reference>
<accession>A0ABQ9EMS5</accession>
<organism evidence="1 2">
    <name type="scientific">Tegillarca granosa</name>
    <name type="common">Malaysian cockle</name>
    <name type="synonym">Anadara granosa</name>
    <dbReference type="NCBI Taxonomy" id="220873"/>
    <lineage>
        <taxon>Eukaryota</taxon>
        <taxon>Metazoa</taxon>
        <taxon>Spiralia</taxon>
        <taxon>Lophotrochozoa</taxon>
        <taxon>Mollusca</taxon>
        <taxon>Bivalvia</taxon>
        <taxon>Autobranchia</taxon>
        <taxon>Pteriomorphia</taxon>
        <taxon>Arcoida</taxon>
        <taxon>Arcoidea</taxon>
        <taxon>Arcidae</taxon>
        <taxon>Tegillarca</taxon>
    </lineage>
</organism>
<dbReference type="Proteomes" id="UP001217089">
    <property type="component" value="Unassembled WGS sequence"/>
</dbReference>